<dbReference type="RefSeq" id="WP_057656727.1">
    <property type="nucleotide sequence ID" value="NZ_LDJL01000001.1"/>
</dbReference>
<evidence type="ECO:0000256" key="12">
    <source>
        <dbReference type="ARBA" id="ARBA00025849"/>
    </source>
</evidence>
<dbReference type="PROSITE" id="PS52015">
    <property type="entry name" value="TONB_CTD"/>
    <property type="match status" value="1"/>
</dbReference>
<sequence length="331" mass="35016">MSSATIYKKSRLVAPLVLILAVAACSKDPAQPEASNPAANAPAAAKPVAPEQAVSSQVKALNTDQLRESAANALRENRIYAPAGDNAMEYYLALRDKQPDDPGVNSALTDLLPYTLIAAEQSIGREEFEEAQRLSAIIEKTDPNAPALPRLKQSIEAAQAAVAQRAVAKEEKAEQDKRLAEQQRLAQQAEEQKAKEAAAAAEVARQQEAARAEAARKQAAEQAATETPKPAATAAAKPAAPPPAPAAPVLRVVSAPAPRYPAEALRAGTGGEVLVEFTVATDGSVSSARVVRSNPARVFDREALNATKRWKFEPISEPVTTRRTIGFNPGE</sequence>
<comment type="subunit">
    <text evidence="12">Homodimer. Forms a complex with the accessory proteins ExbB and ExbD.</text>
</comment>
<dbReference type="PRINTS" id="PR01374">
    <property type="entry name" value="TONBPROTEIN"/>
</dbReference>
<dbReference type="Pfam" id="PF03544">
    <property type="entry name" value="TonB_C"/>
    <property type="match status" value="1"/>
</dbReference>
<keyword evidence="7" id="KW-0812">Transmembrane</keyword>
<keyword evidence="11" id="KW-0472">Membrane</keyword>
<evidence type="ECO:0000256" key="3">
    <source>
        <dbReference type="ARBA" id="ARBA00022362"/>
    </source>
</evidence>
<dbReference type="STRING" id="344882.ABB29_00940"/>
<evidence type="ECO:0000256" key="2">
    <source>
        <dbReference type="ARBA" id="ARBA00006555"/>
    </source>
</evidence>
<dbReference type="PANTHER" id="PTHR33446">
    <property type="entry name" value="PROTEIN TONB-RELATED"/>
    <property type="match status" value="1"/>
</dbReference>
<keyword evidence="6 13" id="KW-0997">Cell inner membrane</keyword>
<dbReference type="NCBIfam" id="TIGR01352">
    <property type="entry name" value="tonB_Cterm"/>
    <property type="match status" value="1"/>
</dbReference>
<gene>
    <name evidence="17" type="ORF">ABB29_00940</name>
</gene>
<proteinExistence type="inferred from homology"/>
<dbReference type="GO" id="GO:0015031">
    <property type="term" value="P:protein transport"/>
    <property type="evidence" value="ECO:0007669"/>
    <property type="project" value="UniProtKB-UniRule"/>
</dbReference>
<name>A0A0R0CPY8_9GAMM</name>
<evidence type="ECO:0000256" key="11">
    <source>
        <dbReference type="ARBA" id="ARBA00023136"/>
    </source>
</evidence>
<feature type="chain" id="PRO_5006394400" description="Protein TonB" evidence="15">
    <location>
        <begin position="27"/>
        <end position="331"/>
    </location>
</feature>
<feature type="region of interest" description="Disordered" evidence="14">
    <location>
        <begin position="29"/>
        <end position="61"/>
    </location>
</feature>
<dbReference type="PANTHER" id="PTHR33446:SF8">
    <property type="entry name" value="PROTEIN TONB"/>
    <property type="match status" value="1"/>
</dbReference>
<evidence type="ECO:0000259" key="16">
    <source>
        <dbReference type="PROSITE" id="PS52015"/>
    </source>
</evidence>
<evidence type="ECO:0000313" key="17">
    <source>
        <dbReference type="EMBL" id="KRG72060.1"/>
    </source>
</evidence>
<dbReference type="GO" id="GO:0055085">
    <property type="term" value="P:transmembrane transport"/>
    <property type="evidence" value="ECO:0007669"/>
    <property type="project" value="InterPro"/>
</dbReference>
<dbReference type="InterPro" id="IPR003538">
    <property type="entry name" value="TonB"/>
</dbReference>
<feature type="compositionally biased region" description="Basic and acidic residues" evidence="14">
    <location>
        <begin position="208"/>
        <end position="219"/>
    </location>
</feature>
<dbReference type="Proteomes" id="UP000052052">
    <property type="component" value="Unassembled WGS sequence"/>
</dbReference>
<evidence type="ECO:0000256" key="8">
    <source>
        <dbReference type="ARBA" id="ARBA00022737"/>
    </source>
</evidence>
<evidence type="ECO:0000256" key="10">
    <source>
        <dbReference type="ARBA" id="ARBA00022989"/>
    </source>
</evidence>
<comment type="similarity">
    <text evidence="2 13">Belongs to the TonB family.</text>
</comment>
<dbReference type="InterPro" id="IPR051045">
    <property type="entry name" value="TonB-dependent_transducer"/>
</dbReference>
<evidence type="ECO:0000256" key="1">
    <source>
        <dbReference type="ARBA" id="ARBA00004383"/>
    </source>
</evidence>
<protein>
    <recommendedName>
        <fullName evidence="3 13">Protein TonB</fullName>
    </recommendedName>
</protein>
<dbReference type="PATRIC" id="fig|344882.3.peg.194"/>
<dbReference type="AlphaFoldDB" id="A0A0R0CPY8"/>
<keyword evidence="4 13" id="KW-0813">Transport</keyword>
<dbReference type="GO" id="GO:0031992">
    <property type="term" value="F:energy transducer activity"/>
    <property type="evidence" value="ECO:0007669"/>
    <property type="project" value="InterPro"/>
</dbReference>
<evidence type="ECO:0000256" key="13">
    <source>
        <dbReference type="RuleBase" id="RU362123"/>
    </source>
</evidence>
<dbReference type="SUPFAM" id="SSF74653">
    <property type="entry name" value="TolA/TonB C-terminal domain"/>
    <property type="match status" value="1"/>
</dbReference>
<keyword evidence="8" id="KW-0677">Repeat</keyword>
<keyword evidence="15" id="KW-0732">Signal</keyword>
<feature type="compositionally biased region" description="Low complexity" evidence="14">
    <location>
        <begin position="220"/>
        <end position="238"/>
    </location>
</feature>
<evidence type="ECO:0000256" key="7">
    <source>
        <dbReference type="ARBA" id="ARBA00022692"/>
    </source>
</evidence>
<evidence type="ECO:0000256" key="4">
    <source>
        <dbReference type="ARBA" id="ARBA00022448"/>
    </source>
</evidence>
<keyword evidence="9 13" id="KW-0653">Protein transport</keyword>
<dbReference type="GO" id="GO:0015891">
    <property type="term" value="P:siderophore transport"/>
    <property type="evidence" value="ECO:0007669"/>
    <property type="project" value="InterPro"/>
</dbReference>
<feature type="domain" description="TonB C-terminal" evidence="16">
    <location>
        <begin position="245"/>
        <end position="331"/>
    </location>
</feature>
<dbReference type="InterPro" id="IPR006260">
    <property type="entry name" value="TonB/TolA_C"/>
</dbReference>
<dbReference type="Gene3D" id="3.30.2420.10">
    <property type="entry name" value="TonB"/>
    <property type="match status" value="1"/>
</dbReference>
<evidence type="ECO:0000256" key="6">
    <source>
        <dbReference type="ARBA" id="ARBA00022519"/>
    </source>
</evidence>
<reference evidence="17 18" key="1">
    <citation type="submission" date="2015-05" db="EMBL/GenBank/DDBJ databases">
        <title>Genome sequencing and analysis of members of genus Stenotrophomonas.</title>
        <authorList>
            <person name="Patil P.P."/>
            <person name="Midha S."/>
            <person name="Patil P.B."/>
        </authorList>
    </citation>
    <scope>NUCLEOTIDE SEQUENCE [LARGE SCALE GENOMIC DNA]</scope>
    <source>
        <strain evidence="17 18">DSM 21858</strain>
    </source>
</reference>
<feature type="region of interest" description="Disordered" evidence="14">
    <location>
        <begin position="173"/>
        <end position="243"/>
    </location>
</feature>
<feature type="compositionally biased region" description="Low complexity" evidence="14">
    <location>
        <begin position="29"/>
        <end position="54"/>
    </location>
</feature>
<evidence type="ECO:0000313" key="18">
    <source>
        <dbReference type="Proteomes" id="UP000052052"/>
    </source>
</evidence>
<keyword evidence="10" id="KW-1133">Transmembrane helix</keyword>
<comment type="subcellular location">
    <subcellularLocation>
        <location evidence="1 13">Cell inner membrane</location>
        <topology evidence="1 13">Single-pass membrane protein</topology>
        <orientation evidence="1 13">Periplasmic side</orientation>
    </subcellularLocation>
</comment>
<dbReference type="GO" id="GO:0098797">
    <property type="term" value="C:plasma membrane protein complex"/>
    <property type="evidence" value="ECO:0007669"/>
    <property type="project" value="TreeGrafter"/>
</dbReference>
<evidence type="ECO:0000256" key="14">
    <source>
        <dbReference type="SAM" id="MobiDB-lite"/>
    </source>
</evidence>
<dbReference type="GO" id="GO:0030288">
    <property type="term" value="C:outer membrane-bounded periplasmic space"/>
    <property type="evidence" value="ECO:0007669"/>
    <property type="project" value="InterPro"/>
</dbReference>
<comment type="caution">
    <text evidence="17">The sequence shown here is derived from an EMBL/GenBank/DDBJ whole genome shotgun (WGS) entry which is preliminary data.</text>
</comment>
<organism evidence="17 18">
    <name type="scientific">Pseudoxanthomonas dokdonensis</name>
    <dbReference type="NCBI Taxonomy" id="344882"/>
    <lineage>
        <taxon>Bacteria</taxon>
        <taxon>Pseudomonadati</taxon>
        <taxon>Pseudomonadota</taxon>
        <taxon>Gammaproteobacteria</taxon>
        <taxon>Lysobacterales</taxon>
        <taxon>Lysobacteraceae</taxon>
        <taxon>Pseudoxanthomonas</taxon>
    </lineage>
</organism>
<feature type="compositionally biased region" description="Low complexity" evidence="14">
    <location>
        <begin position="197"/>
        <end position="207"/>
    </location>
</feature>
<dbReference type="EMBL" id="LDJL01000001">
    <property type="protein sequence ID" value="KRG72060.1"/>
    <property type="molecule type" value="Genomic_DNA"/>
</dbReference>
<evidence type="ECO:0000256" key="9">
    <source>
        <dbReference type="ARBA" id="ARBA00022927"/>
    </source>
</evidence>
<keyword evidence="5 13" id="KW-1003">Cell membrane</keyword>
<keyword evidence="13" id="KW-0735">Signal-anchor</keyword>
<evidence type="ECO:0000256" key="5">
    <source>
        <dbReference type="ARBA" id="ARBA00022475"/>
    </source>
</evidence>
<comment type="function">
    <text evidence="13">Interacts with outer membrane receptor proteins that carry out high-affinity binding and energy dependent uptake into the periplasmic space of specific substrates. It could act to transduce energy from the cytoplasmic membrane to specific energy-requiring processes in the outer membrane, resulting in the release into the periplasm of ligands bound by these outer membrane proteins.</text>
</comment>
<dbReference type="InterPro" id="IPR037682">
    <property type="entry name" value="TonB_C"/>
</dbReference>
<dbReference type="OrthoDB" id="1628901at2"/>
<evidence type="ECO:0000256" key="15">
    <source>
        <dbReference type="SAM" id="SignalP"/>
    </source>
</evidence>
<accession>A0A0R0CPY8</accession>
<feature type="signal peptide" evidence="15">
    <location>
        <begin position="1"/>
        <end position="26"/>
    </location>
</feature>
<keyword evidence="18" id="KW-1185">Reference proteome</keyword>